<comment type="caution">
    <text evidence="1">The sequence shown here is derived from an EMBL/GenBank/DDBJ whole genome shotgun (WGS) entry which is preliminary data.</text>
</comment>
<dbReference type="RefSeq" id="WP_017014916.1">
    <property type="nucleotide sequence ID" value="NZ_AJYG02000063.1"/>
</dbReference>
<sequence length="71" mass="8420">MEMAIAVFCLFYGEIKNQTWNEKERLRINSFVSLLDRTKTKPLWINKKKAAEQWMSAAMLFLYDRGCEVRG</sequence>
<evidence type="ECO:0008006" key="3">
    <source>
        <dbReference type="Google" id="ProtNLM"/>
    </source>
</evidence>
<name>A0ABV4L6G8_9GAMM</name>
<dbReference type="Proteomes" id="UP001569154">
    <property type="component" value="Unassembled WGS sequence"/>
</dbReference>
<reference evidence="1 2" key="1">
    <citation type="submission" date="2024-06" db="EMBL/GenBank/DDBJ databases">
        <authorList>
            <person name="Steensen K."/>
            <person name="Seneca J."/>
            <person name="Bartlau N."/>
            <person name="Yu A.X."/>
            <person name="Polz M.F."/>
        </authorList>
    </citation>
    <scope>NUCLEOTIDE SEQUENCE [LARGE SCALE GENOMIC DNA]</scope>
    <source>
        <strain evidence="1 2">1F260</strain>
    </source>
</reference>
<proteinExistence type="predicted"/>
<accession>A0ABV4L6G8</accession>
<evidence type="ECO:0000313" key="1">
    <source>
        <dbReference type="EMBL" id="MEZ8082720.1"/>
    </source>
</evidence>
<keyword evidence="2" id="KW-1185">Reference proteome</keyword>
<dbReference type="EMBL" id="JBGONM010000041">
    <property type="protein sequence ID" value="MEZ8082720.1"/>
    <property type="molecule type" value="Genomic_DNA"/>
</dbReference>
<organism evidence="1 2">
    <name type="scientific">Enterovibrio norvegicus</name>
    <dbReference type="NCBI Taxonomy" id="188144"/>
    <lineage>
        <taxon>Bacteria</taxon>
        <taxon>Pseudomonadati</taxon>
        <taxon>Pseudomonadota</taxon>
        <taxon>Gammaproteobacteria</taxon>
        <taxon>Vibrionales</taxon>
        <taxon>Vibrionaceae</taxon>
        <taxon>Enterovibrio</taxon>
    </lineage>
</organism>
<evidence type="ECO:0000313" key="2">
    <source>
        <dbReference type="Proteomes" id="UP001569154"/>
    </source>
</evidence>
<protein>
    <recommendedName>
        <fullName evidence="3">Mobile element protein</fullName>
    </recommendedName>
</protein>
<gene>
    <name evidence="1" type="ORF">ACED35_16500</name>
</gene>